<dbReference type="Proteomes" id="UP001178322">
    <property type="component" value="Chromosome"/>
</dbReference>
<dbReference type="Gene3D" id="2.40.320.10">
    <property type="entry name" value="Hypothetical Protein Pfu-838710-001"/>
    <property type="match status" value="1"/>
</dbReference>
<sequence>MAQQLEIEFKNLLTKQQYEYLLQEFHIQENAIHRQTNHYFDTPSQAIKNRQSGLRIRQIDNYYECTLKEKSAAHTHIETTDVLTAEQAQLMIEGKGFYAHEVAKRLARYHISLDELAVFGSLTTDRVEIPYKDGLLVFDHSFYLQCDDYEVEYESKDATKGNVIFDEFLQQYQIKKKATDKKIARFMKALQAEINNTNS</sequence>
<dbReference type="EMBL" id="CP126101">
    <property type="protein sequence ID" value="WHY52438.1"/>
    <property type="molecule type" value="Genomic_DNA"/>
</dbReference>
<dbReference type="AlphaFoldDB" id="A0AAX3WZK2"/>
<dbReference type="CDD" id="cd07762">
    <property type="entry name" value="CYTH-like_Pase_1"/>
    <property type="match status" value="1"/>
</dbReference>
<feature type="domain" description="CYTH" evidence="1">
    <location>
        <begin position="4"/>
        <end position="193"/>
    </location>
</feature>
<dbReference type="SMART" id="SM01118">
    <property type="entry name" value="CYTH"/>
    <property type="match status" value="1"/>
</dbReference>
<evidence type="ECO:0000259" key="1">
    <source>
        <dbReference type="PROSITE" id="PS51707"/>
    </source>
</evidence>
<dbReference type="PROSITE" id="PS51707">
    <property type="entry name" value="CYTH"/>
    <property type="match status" value="1"/>
</dbReference>
<dbReference type="InterPro" id="IPR009195">
    <property type="entry name" value="Uncharacterised_YjbK"/>
</dbReference>
<evidence type="ECO:0000313" key="2">
    <source>
        <dbReference type="EMBL" id="WHY52438.1"/>
    </source>
</evidence>
<organism evidence="2 3">
    <name type="scientific">Lysinibacillus pakistanensis</name>
    <dbReference type="NCBI Taxonomy" id="759811"/>
    <lineage>
        <taxon>Bacteria</taxon>
        <taxon>Bacillati</taxon>
        <taxon>Bacillota</taxon>
        <taxon>Bacilli</taxon>
        <taxon>Bacillales</taxon>
        <taxon>Bacillaceae</taxon>
        <taxon>Lysinibacillus</taxon>
    </lineage>
</organism>
<dbReference type="RefSeq" id="WP_283870883.1">
    <property type="nucleotide sequence ID" value="NZ_CP126101.1"/>
</dbReference>
<protein>
    <submittedName>
        <fullName evidence="2">CYTH domain-containing protein</fullName>
    </submittedName>
</protein>
<name>A0AAX3WZK2_9BACI</name>
<proteinExistence type="predicted"/>
<dbReference type="Pfam" id="PF01928">
    <property type="entry name" value="CYTH"/>
    <property type="match status" value="1"/>
</dbReference>
<dbReference type="SUPFAM" id="SSF55154">
    <property type="entry name" value="CYTH-like phosphatases"/>
    <property type="match status" value="1"/>
</dbReference>
<dbReference type="PIRSF" id="PIRSF012526">
    <property type="entry name" value="CYTH_UCP012526"/>
    <property type="match status" value="1"/>
</dbReference>
<dbReference type="InterPro" id="IPR023577">
    <property type="entry name" value="CYTH_domain"/>
</dbReference>
<evidence type="ECO:0000313" key="3">
    <source>
        <dbReference type="Proteomes" id="UP001178322"/>
    </source>
</evidence>
<dbReference type="InterPro" id="IPR033469">
    <property type="entry name" value="CYTH-like_dom_sf"/>
</dbReference>
<accession>A0AAX3WZK2</accession>
<gene>
    <name evidence="2" type="ORF">QNH24_04165</name>
</gene>
<reference evidence="2" key="1">
    <citation type="submission" date="2023-05" db="EMBL/GenBank/DDBJ databases">
        <title>Comparative genomics of Bacillaceae isolates and their secondary metabolite potential.</title>
        <authorList>
            <person name="Song L."/>
            <person name="Nielsen L.J."/>
            <person name="Mohite O."/>
            <person name="Xu X."/>
            <person name="Weber T."/>
            <person name="Kovacs A.T."/>
        </authorList>
    </citation>
    <scope>NUCLEOTIDE SEQUENCE</scope>
    <source>
        <strain evidence="2">LY1</strain>
    </source>
</reference>